<dbReference type="Proteomes" id="UP000176244">
    <property type="component" value="Unassembled WGS sequence"/>
</dbReference>
<dbReference type="PANTHER" id="PTHR10357:SF210">
    <property type="entry name" value="MALTODEXTRIN GLUCOSIDASE"/>
    <property type="match status" value="1"/>
</dbReference>
<dbReference type="Pfam" id="PF00128">
    <property type="entry name" value="Alpha-amylase"/>
    <property type="match status" value="1"/>
</dbReference>
<dbReference type="AlphaFoldDB" id="A0A1F2PLV0"/>
<protein>
    <submittedName>
        <fullName evidence="4">Amylopullulanase</fullName>
    </submittedName>
</protein>
<dbReference type="InterPro" id="IPR006047">
    <property type="entry name" value="GH13_cat_dom"/>
</dbReference>
<dbReference type="CDD" id="cd11338">
    <property type="entry name" value="AmyAc_CMD"/>
    <property type="match status" value="1"/>
</dbReference>
<evidence type="ECO:0000313" key="5">
    <source>
        <dbReference type="Proteomes" id="UP000176244"/>
    </source>
</evidence>
<keyword evidence="1" id="KW-0378">Hydrolase</keyword>
<dbReference type="GO" id="GO:0004553">
    <property type="term" value="F:hydrolase activity, hydrolyzing O-glycosyl compounds"/>
    <property type="evidence" value="ECO:0007669"/>
    <property type="project" value="InterPro"/>
</dbReference>
<comment type="caution">
    <text evidence="4">The sequence shown here is derived from an EMBL/GenBank/DDBJ whole genome shotgun (WGS) entry which is preliminary data.</text>
</comment>
<proteinExistence type="predicted"/>
<name>A0A1F2PLV0_9FIRM</name>
<evidence type="ECO:0000256" key="1">
    <source>
        <dbReference type="ARBA" id="ARBA00022801"/>
    </source>
</evidence>
<accession>A0A1F2PLV0</accession>
<evidence type="ECO:0000313" key="4">
    <source>
        <dbReference type="EMBL" id="OFV72399.1"/>
    </source>
</evidence>
<keyword evidence="2" id="KW-0326">Glycosidase</keyword>
<dbReference type="SUPFAM" id="SSF51011">
    <property type="entry name" value="Glycosyl hydrolase domain"/>
    <property type="match status" value="1"/>
</dbReference>
<gene>
    <name evidence="4" type="primary">apu</name>
    <name evidence="4" type="ORF">ACWI_03100</name>
</gene>
<dbReference type="GO" id="GO:0005975">
    <property type="term" value="P:carbohydrate metabolic process"/>
    <property type="evidence" value="ECO:0007669"/>
    <property type="project" value="InterPro"/>
</dbReference>
<dbReference type="InterPro" id="IPR045857">
    <property type="entry name" value="O16G_dom_2"/>
</dbReference>
<feature type="domain" description="Glycosyl hydrolase family 13 catalytic" evidence="3">
    <location>
        <begin position="132"/>
        <end position="537"/>
    </location>
</feature>
<dbReference type="InterPro" id="IPR017853">
    <property type="entry name" value="GH"/>
</dbReference>
<dbReference type="InterPro" id="IPR004193">
    <property type="entry name" value="Glyco_hydro_13_N"/>
</dbReference>
<dbReference type="PANTHER" id="PTHR10357">
    <property type="entry name" value="ALPHA-AMYLASE FAMILY MEMBER"/>
    <property type="match status" value="1"/>
</dbReference>
<dbReference type="STRING" id="52694.ACWI_03100"/>
<dbReference type="SMART" id="SM00642">
    <property type="entry name" value="Aamy"/>
    <property type="match status" value="1"/>
</dbReference>
<dbReference type="InterPro" id="IPR013783">
    <property type="entry name" value="Ig-like_fold"/>
</dbReference>
<dbReference type="EMBL" id="LKEU01000010">
    <property type="protein sequence ID" value="OFV72399.1"/>
    <property type="molecule type" value="Genomic_DNA"/>
</dbReference>
<dbReference type="Gene3D" id="3.20.20.80">
    <property type="entry name" value="Glycosidases"/>
    <property type="match status" value="1"/>
</dbReference>
<evidence type="ECO:0000259" key="3">
    <source>
        <dbReference type="SMART" id="SM00642"/>
    </source>
</evidence>
<organism evidence="4 5">
    <name type="scientific">Acetobacterium wieringae</name>
    <dbReference type="NCBI Taxonomy" id="52694"/>
    <lineage>
        <taxon>Bacteria</taxon>
        <taxon>Bacillati</taxon>
        <taxon>Bacillota</taxon>
        <taxon>Clostridia</taxon>
        <taxon>Eubacteriales</taxon>
        <taxon>Eubacteriaceae</taxon>
        <taxon>Acetobacterium</taxon>
    </lineage>
</organism>
<dbReference type="Gene3D" id="2.60.40.10">
    <property type="entry name" value="Immunoglobulins"/>
    <property type="match status" value="1"/>
</dbReference>
<reference evidence="4 5" key="1">
    <citation type="submission" date="2015-09" db="EMBL/GenBank/DDBJ databases">
        <title>Genome sequence of Acetobacterium wieringae DSM 1911.</title>
        <authorList>
            <person name="Poehlein A."/>
            <person name="Bengelsdorf F.R."/>
            <person name="Schiel-Bengelsdorf B."/>
            <person name="Duerre P."/>
            <person name="Daniel R."/>
        </authorList>
    </citation>
    <scope>NUCLEOTIDE SEQUENCE [LARGE SCALE GENOMIC DNA]</scope>
    <source>
        <strain evidence="4 5">DSM 1911</strain>
    </source>
</reference>
<dbReference type="Gene3D" id="3.90.400.10">
    <property type="entry name" value="Oligo-1,6-glucosidase, Domain 2"/>
    <property type="match status" value="1"/>
</dbReference>
<evidence type="ECO:0000256" key="2">
    <source>
        <dbReference type="ARBA" id="ARBA00023295"/>
    </source>
</evidence>
<dbReference type="RefSeq" id="WP_070369677.1">
    <property type="nucleotide sequence ID" value="NZ_LKEU01000010.1"/>
</dbReference>
<dbReference type="OrthoDB" id="9805159at2"/>
<sequence length="627" mass="72986">MKFRHHSWELAFRSPFGALPIGNAVTLRVYATEIEKLKLRTFFDNQEVTHPMIKSRDINYWEITLDMPTIPGIFWYDFSFESRGRAYAYGTQHDHLGGEGRIYETKPPSFQITVYDPQRQSPAWYTQGIMYQIFPDRFHRGADFDLNNFHRDAILHPNWSDTPHYFREKDGGIKYWDFFGGTLEGITEKLDYLQSLNITILYLNPIFKSRSNHRYDTGDYMTIDPALGTQESFERLASECQKRGIAIILDGVFSHTGDDSLYFNRYGNYPGVGAYQSKESDYYPWYIFSDYPDTYSCWWGVDAMPNTDEMHPNFQAFIYKNKDSVIRHWMTAGASGWRLDVADELPDPFIKGLKAAMLEENPDSILIGEVWEDASRKVAYDELRTYFSGYELDAVMNYPFRETFIDFVLGDKSSGLAARIMMSLYEHYPRDQFMGNMNLIGSHDRRRILNVLGEAYKFLGNHCHKTYRLDDTQYALAVKRLKLLSLIQFTFPGVPCLYYGDEAGVQGFEDPYNRRTYPWGNEDQDLLAWYRLITKLRADNPVFQNGSWKPYEASEDLFVFERRNEESRCFCLFNRNSRAVHLFNHPDFEGCQGIELISGEAISLNPIVLQPLSYAIVMVTPNTCAVI</sequence>
<dbReference type="SUPFAM" id="SSF51445">
    <property type="entry name" value="(Trans)glycosidases"/>
    <property type="match status" value="1"/>
</dbReference>
<dbReference type="Pfam" id="PF02922">
    <property type="entry name" value="CBM_48"/>
    <property type="match status" value="1"/>
</dbReference>